<accession>A0A031LKH5</accession>
<evidence type="ECO:0000313" key="4">
    <source>
        <dbReference type="EMBL" id="EZQ02056.1"/>
    </source>
</evidence>
<keyword evidence="5" id="KW-1185">Reference proteome</keyword>
<dbReference type="STRING" id="1160895.CM19_11340"/>
<dbReference type="InterPro" id="IPR036148">
    <property type="entry name" value="MmgE/PrpD_sf"/>
</dbReference>
<dbReference type="Pfam" id="PF03972">
    <property type="entry name" value="MmgE_PrpD_N"/>
    <property type="match status" value="1"/>
</dbReference>
<protein>
    <submittedName>
        <fullName evidence="4">2-methylcitrate dehydratase</fullName>
    </submittedName>
</protein>
<gene>
    <name evidence="4" type="ORF">CM19_11340</name>
</gene>
<feature type="domain" description="MmgE/PrpD N-terminal" evidence="2">
    <location>
        <begin position="7"/>
        <end position="229"/>
    </location>
</feature>
<dbReference type="InterPro" id="IPR005656">
    <property type="entry name" value="MmgE_PrpD"/>
</dbReference>
<organism evidence="4 5">
    <name type="scientific">Candidatus Acidianus copahuensis</name>
    <dbReference type="NCBI Taxonomy" id="1160895"/>
    <lineage>
        <taxon>Archaea</taxon>
        <taxon>Thermoproteota</taxon>
        <taxon>Thermoprotei</taxon>
        <taxon>Sulfolobales</taxon>
        <taxon>Sulfolobaceae</taxon>
        <taxon>Acidianus</taxon>
    </lineage>
</organism>
<dbReference type="Gene3D" id="1.10.4100.10">
    <property type="entry name" value="2-methylcitrate dehydratase PrpD"/>
    <property type="match status" value="1"/>
</dbReference>
<dbReference type="InterPro" id="IPR045336">
    <property type="entry name" value="MmgE_PrpD_N"/>
</dbReference>
<dbReference type="PANTHER" id="PTHR16943">
    <property type="entry name" value="2-METHYLCITRATE DEHYDRATASE-RELATED"/>
    <property type="match status" value="1"/>
</dbReference>
<sequence>MELADLISDYVESISFNDLDDQEIHEAKRRILDSVAVAYGSQQSEPAKIARKVSEEFQGNNIMLFRGSSSPDMASFYNTLLIRYLDFNDTYLSLEPLHPSDMIGGLISLGNGKKGKDLILALIVGYEIGTRLCDSFSLRKKGFDHVNFLQVAAAAAMSKLLALDKKRTYNAISLSIIPHVALRQSRVGNLSMWKAGAAAEAIRNATFAVLLAKEGFTAPERPFSGDMGFRIIADIQVENFKNMGTKKILDTLLKKYPVEYHAQAAVDIALGLLYEGEIRKVEVEIYEAGKTILADKEKWNPKNKETADHSLPFIIAVSLLRREFWLDSYSLIFDQKIRELMDKIEIIEREDFTKVYPLELPTRITVYTDKGKFESEKRVPRGHPKDPMTDQEIEEKAKRLGLINVKRFWEIEDMRVGEFL</sequence>
<reference evidence="4 5" key="1">
    <citation type="submission" date="2014-03" db="EMBL/GenBank/DDBJ databases">
        <title>Draft genome sequence of the novel thermoacidophilic archaea Acidianus copahuensis ALE1 strain, isolated from Copahue volcanic area in Neuquen Argentina.</title>
        <authorList>
            <person name="Urbieta M.S."/>
            <person name="Rascovan N."/>
            <person name="Castro C."/>
            <person name="Revale S."/>
            <person name="Giaveno M.A."/>
            <person name="Vazquez M.P."/>
            <person name="Donati E.R."/>
        </authorList>
    </citation>
    <scope>NUCLEOTIDE SEQUENCE [LARGE SCALE GENOMIC DNA]</scope>
    <source>
        <strain evidence="4 5">ALE1</strain>
    </source>
</reference>
<dbReference type="Pfam" id="PF19305">
    <property type="entry name" value="MmgE_PrpD_C"/>
    <property type="match status" value="1"/>
</dbReference>
<evidence type="ECO:0000259" key="2">
    <source>
        <dbReference type="Pfam" id="PF03972"/>
    </source>
</evidence>
<feature type="domain" description="MmgE/PrpD C-terminal" evidence="3">
    <location>
        <begin position="256"/>
        <end position="400"/>
    </location>
</feature>
<dbReference type="OrthoDB" id="43639at2157"/>
<dbReference type="Gene3D" id="3.30.1330.120">
    <property type="entry name" value="2-methylcitrate dehydratase PrpD"/>
    <property type="match status" value="1"/>
</dbReference>
<evidence type="ECO:0000259" key="3">
    <source>
        <dbReference type="Pfam" id="PF19305"/>
    </source>
</evidence>
<dbReference type="InterPro" id="IPR042188">
    <property type="entry name" value="MmgE/PrpD_sf_2"/>
</dbReference>
<dbReference type="Proteomes" id="UP000024332">
    <property type="component" value="Unassembled WGS sequence"/>
</dbReference>
<name>A0A031LKH5_9CREN</name>
<dbReference type="SUPFAM" id="SSF103378">
    <property type="entry name" value="2-methylcitrate dehydratase PrpD"/>
    <property type="match status" value="1"/>
</dbReference>
<dbReference type="GO" id="GO:0016829">
    <property type="term" value="F:lyase activity"/>
    <property type="evidence" value="ECO:0007669"/>
    <property type="project" value="InterPro"/>
</dbReference>
<dbReference type="AlphaFoldDB" id="A0A031LKH5"/>
<evidence type="ECO:0000313" key="5">
    <source>
        <dbReference type="Proteomes" id="UP000024332"/>
    </source>
</evidence>
<dbReference type="InterPro" id="IPR045337">
    <property type="entry name" value="MmgE_PrpD_C"/>
</dbReference>
<dbReference type="RefSeq" id="WP_048100438.1">
    <property type="nucleotide sequence ID" value="NZ_JFZT01000057.1"/>
</dbReference>
<dbReference type="EMBL" id="JFZT01000057">
    <property type="protein sequence ID" value="EZQ02056.1"/>
    <property type="molecule type" value="Genomic_DNA"/>
</dbReference>
<evidence type="ECO:0000256" key="1">
    <source>
        <dbReference type="ARBA" id="ARBA00006174"/>
    </source>
</evidence>
<proteinExistence type="inferred from homology"/>
<comment type="caution">
    <text evidence="4">The sequence shown here is derived from an EMBL/GenBank/DDBJ whole genome shotgun (WGS) entry which is preliminary data.</text>
</comment>
<dbReference type="InterPro" id="IPR042183">
    <property type="entry name" value="MmgE/PrpD_sf_1"/>
</dbReference>
<dbReference type="PANTHER" id="PTHR16943:SF8">
    <property type="entry name" value="2-METHYLCITRATE DEHYDRATASE"/>
    <property type="match status" value="1"/>
</dbReference>
<comment type="similarity">
    <text evidence="1">Belongs to the PrpD family.</text>
</comment>